<evidence type="ECO:0000313" key="3">
    <source>
        <dbReference type="Proteomes" id="UP000292702"/>
    </source>
</evidence>
<feature type="compositionally biased region" description="Pro residues" evidence="1">
    <location>
        <begin position="273"/>
        <end position="284"/>
    </location>
</feature>
<feature type="compositionally biased region" description="Low complexity" evidence="1">
    <location>
        <begin position="289"/>
        <end position="298"/>
    </location>
</feature>
<feature type="region of interest" description="Disordered" evidence="1">
    <location>
        <begin position="1"/>
        <end position="28"/>
    </location>
</feature>
<protein>
    <submittedName>
        <fullName evidence="2">Uncharacterized protein</fullName>
    </submittedName>
</protein>
<dbReference type="Proteomes" id="UP000292702">
    <property type="component" value="Unassembled WGS sequence"/>
</dbReference>
<accession>A0A4R0RGX4</accession>
<dbReference type="EMBL" id="RWJN01000129">
    <property type="protein sequence ID" value="TCD66586.1"/>
    <property type="molecule type" value="Genomic_DNA"/>
</dbReference>
<feature type="compositionally biased region" description="Low complexity" evidence="1">
    <location>
        <begin position="248"/>
        <end position="263"/>
    </location>
</feature>
<evidence type="ECO:0000313" key="2">
    <source>
        <dbReference type="EMBL" id="TCD66586.1"/>
    </source>
</evidence>
<feature type="region of interest" description="Disordered" evidence="1">
    <location>
        <begin position="117"/>
        <end position="159"/>
    </location>
</feature>
<organism evidence="2 3">
    <name type="scientific">Steccherinum ochraceum</name>
    <dbReference type="NCBI Taxonomy" id="92696"/>
    <lineage>
        <taxon>Eukaryota</taxon>
        <taxon>Fungi</taxon>
        <taxon>Dikarya</taxon>
        <taxon>Basidiomycota</taxon>
        <taxon>Agaricomycotina</taxon>
        <taxon>Agaricomycetes</taxon>
        <taxon>Polyporales</taxon>
        <taxon>Steccherinaceae</taxon>
        <taxon>Steccherinum</taxon>
    </lineage>
</organism>
<feature type="region of interest" description="Disordered" evidence="1">
    <location>
        <begin position="229"/>
        <end position="308"/>
    </location>
</feature>
<keyword evidence="3" id="KW-1185">Reference proteome</keyword>
<dbReference type="AlphaFoldDB" id="A0A4R0RGX4"/>
<comment type="caution">
    <text evidence="2">The sequence shown here is derived from an EMBL/GenBank/DDBJ whole genome shotgun (WGS) entry which is preliminary data.</text>
</comment>
<feature type="compositionally biased region" description="Basic and acidic residues" evidence="1">
    <location>
        <begin position="299"/>
        <end position="308"/>
    </location>
</feature>
<name>A0A4R0RGX4_9APHY</name>
<proteinExistence type="predicted"/>
<evidence type="ECO:0000256" key="1">
    <source>
        <dbReference type="SAM" id="MobiDB-lite"/>
    </source>
</evidence>
<reference evidence="2 3" key="1">
    <citation type="submission" date="2018-11" db="EMBL/GenBank/DDBJ databases">
        <title>Genome assembly of Steccherinum ochraceum LE-BIN_3174, the white-rot fungus of the Steccherinaceae family (The Residual Polyporoid clade, Polyporales, Basidiomycota).</title>
        <authorList>
            <person name="Fedorova T.V."/>
            <person name="Glazunova O.A."/>
            <person name="Landesman E.O."/>
            <person name="Moiseenko K.V."/>
            <person name="Psurtseva N.V."/>
            <person name="Savinova O.S."/>
            <person name="Shakhova N.V."/>
            <person name="Tyazhelova T.V."/>
            <person name="Vasina D.V."/>
        </authorList>
    </citation>
    <scope>NUCLEOTIDE SEQUENCE [LARGE SCALE GENOMIC DNA]</scope>
    <source>
        <strain evidence="2 3">LE-BIN_3174</strain>
    </source>
</reference>
<sequence>MAHHLPSSPPSHRTHPVPRSILYPPPPLPVTHSSPTAKEFPFAEDIYFHRTLVVSKYKQVLGYAHSKEEYDRARIVVDNDHRQATKLRRTATIGEGDEKESAAQGMARRLYTAHIERERGRSARPSTPHPGRLSAPLPSLMTNTGSDDESDESNLPTPEDEVNRAAALADYHRTANAPGLPSSVMELLARAEDDGADEEDAEDAAMEARLEAMARQRAQQRAHMETQIEFTPPSLAPPMANVGNPRYPASLSASPAAGPSRSPWLGRSVNAPGPAPSRPAPSRPRAPRPRSTASSFSSGRDEGVLGGF</sequence>
<gene>
    <name evidence="2" type="ORF">EIP91_001143</name>
</gene>